<dbReference type="InterPro" id="IPR001223">
    <property type="entry name" value="Glyco_hydro18_cat"/>
</dbReference>
<evidence type="ECO:0000256" key="7">
    <source>
        <dbReference type="SAM" id="MobiDB-lite"/>
    </source>
</evidence>
<dbReference type="InterPro" id="IPR017853">
    <property type="entry name" value="GH"/>
</dbReference>
<evidence type="ECO:0000256" key="3">
    <source>
        <dbReference type="ARBA" id="ARBA00022801"/>
    </source>
</evidence>
<organism evidence="11 12">
    <name type="scientific">Loxostege sticticalis</name>
    <name type="common">Beet webworm moth</name>
    <dbReference type="NCBI Taxonomy" id="481309"/>
    <lineage>
        <taxon>Eukaryota</taxon>
        <taxon>Metazoa</taxon>
        <taxon>Ecdysozoa</taxon>
        <taxon>Arthropoda</taxon>
        <taxon>Hexapoda</taxon>
        <taxon>Insecta</taxon>
        <taxon>Pterygota</taxon>
        <taxon>Neoptera</taxon>
        <taxon>Endopterygota</taxon>
        <taxon>Lepidoptera</taxon>
        <taxon>Glossata</taxon>
        <taxon>Ditrysia</taxon>
        <taxon>Pyraloidea</taxon>
        <taxon>Crambidae</taxon>
        <taxon>Pyraustinae</taxon>
        <taxon>Loxostege</taxon>
    </lineage>
</organism>
<dbReference type="PROSITE" id="PS50940">
    <property type="entry name" value="CHIT_BIND_II"/>
    <property type="match status" value="1"/>
</dbReference>
<dbReference type="InterPro" id="IPR002557">
    <property type="entry name" value="Chitin-bd_dom"/>
</dbReference>
<reference evidence="11 12" key="1">
    <citation type="submission" date="2024-06" db="EMBL/GenBank/DDBJ databases">
        <title>A chromosome-level genome assembly of beet webworm, Loxostege sticticalis.</title>
        <authorList>
            <person name="Zhang Y."/>
        </authorList>
    </citation>
    <scope>NUCLEOTIDE SEQUENCE [LARGE SCALE GENOMIC DNA]</scope>
    <source>
        <strain evidence="11">AQ026</strain>
        <tissue evidence="11">Whole body</tissue>
    </source>
</reference>
<dbReference type="InterPro" id="IPR001579">
    <property type="entry name" value="Glyco_hydro_18_chit_AS"/>
</dbReference>
<gene>
    <name evidence="11" type="ORF">ABMA27_009900</name>
</gene>
<sequence length="506" mass="55630">MGLFLFLVLSFCASAAFASTDKVVVCYYGTWATYRWGVGKFDVDHVDPHLCTHLVYSFIGINAQGTAVSLDPDLDLGDNWRKDNFRKFTSLKNKNPNLKTILAVGGWNEGSSKYSIMAANPTYRQNFVQSALKMVQEHNFDGIDMDWEYPNRRDTVYGPADISNFNQLLKELKEEFDKHGLMVTVAVSSAEAMASLSYDIPTLAKYVDYISIMTYDMYGAWDPVTGHNAPLHRSEGDSTANEAALFTVENAVKYWLRAGCPPEKLVLGVPFYGRSFTLANANVNTPRSPAAGAGIAGPYTATSGFVGYNEFCYLLKTESWTVRTDHLAKVPYAYRNSNWVSYDNPESITAKVDYALSHNLRGVMVWSIETDDFNGLCGEGNFPLLRSINKALGGSGSSTAAPVSPELPNSSAPSSEAPSSSSSSTSSSTSSTTTTTTTPAPEISEPSSICKKIGFVPNPEDCSSYYMCIEQVDHSIKPVKFLCPSSLYWDQNYLNCNYHYLVDCNA</sequence>
<dbReference type="InterPro" id="IPR011583">
    <property type="entry name" value="Chitinase_II/V-like_cat"/>
</dbReference>
<dbReference type="SMART" id="SM00494">
    <property type="entry name" value="ChtBD2"/>
    <property type="match status" value="1"/>
</dbReference>
<comment type="caution">
    <text evidence="11">The sequence shown here is derived from an EMBL/GenBank/DDBJ whole genome shotgun (WGS) entry which is preliminary data.</text>
</comment>
<evidence type="ECO:0000259" key="9">
    <source>
        <dbReference type="PROSITE" id="PS50940"/>
    </source>
</evidence>
<keyword evidence="2" id="KW-0147">Chitin-binding</keyword>
<dbReference type="Proteomes" id="UP001549920">
    <property type="component" value="Unassembled WGS sequence"/>
</dbReference>
<feature type="chain" id="PRO_5045283343" description="Chitinase" evidence="8">
    <location>
        <begin position="19"/>
        <end position="506"/>
    </location>
</feature>
<dbReference type="PROSITE" id="PS51910">
    <property type="entry name" value="GH18_2"/>
    <property type="match status" value="1"/>
</dbReference>
<dbReference type="Pfam" id="PF01607">
    <property type="entry name" value="CBM_14"/>
    <property type="match status" value="1"/>
</dbReference>
<dbReference type="Gene3D" id="2.170.140.10">
    <property type="entry name" value="Chitin binding domain"/>
    <property type="match status" value="1"/>
</dbReference>
<evidence type="ECO:0000256" key="6">
    <source>
        <dbReference type="RuleBase" id="RU000489"/>
    </source>
</evidence>
<evidence type="ECO:0000259" key="10">
    <source>
        <dbReference type="PROSITE" id="PS51910"/>
    </source>
</evidence>
<feature type="compositionally biased region" description="Low complexity" evidence="7">
    <location>
        <begin position="410"/>
        <end position="445"/>
    </location>
</feature>
<keyword evidence="5 6" id="KW-0326">Glycosidase</keyword>
<accession>A0ABR3H6X4</accession>
<protein>
    <recommendedName>
        <fullName evidence="13">Chitinase</fullName>
    </recommendedName>
</protein>
<feature type="domain" description="Chitin-binding type-2" evidence="9">
    <location>
        <begin position="447"/>
        <end position="506"/>
    </location>
</feature>
<dbReference type="InterPro" id="IPR036508">
    <property type="entry name" value="Chitin-bd_dom_sf"/>
</dbReference>
<dbReference type="EMBL" id="JBEUOH010000025">
    <property type="protein sequence ID" value="KAL0860527.1"/>
    <property type="molecule type" value="Genomic_DNA"/>
</dbReference>
<keyword evidence="8" id="KW-0732">Signal</keyword>
<feature type="region of interest" description="Disordered" evidence="7">
    <location>
        <begin position="397"/>
        <end position="445"/>
    </location>
</feature>
<feature type="domain" description="GH18" evidence="10">
    <location>
        <begin position="22"/>
        <end position="395"/>
    </location>
</feature>
<dbReference type="CDD" id="cd02872">
    <property type="entry name" value="GH18_chitolectin_chitotriosidase"/>
    <property type="match status" value="1"/>
</dbReference>
<dbReference type="Gene3D" id="3.10.50.10">
    <property type="match status" value="1"/>
</dbReference>
<keyword evidence="3 6" id="KW-0378">Hydrolase</keyword>
<dbReference type="InterPro" id="IPR029070">
    <property type="entry name" value="Chitinase_insertion_sf"/>
</dbReference>
<evidence type="ECO:0000256" key="5">
    <source>
        <dbReference type="ARBA" id="ARBA00023295"/>
    </source>
</evidence>
<dbReference type="PANTHER" id="PTHR11177:SF360">
    <property type="entry name" value="CHITINASE 4-RELATED"/>
    <property type="match status" value="1"/>
</dbReference>
<dbReference type="SUPFAM" id="SSF57625">
    <property type="entry name" value="Invertebrate chitin-binding proteins"/>
    <property type="match status" value="1"/>
</dbReference>
<dbReference type="Gene3D" id="3.20.20.80">
    <property type="entry name" value="Glycosidases"/>
    <property type="match status" value="1"/>
</dbReference>
<dbReference type="SUPFAM" id="SSF54556">
    <property type="entry name" value="Chitinase insertion domain"/>
    <property type="match status" value="1"/>
</dbReference>
<evidence type="ECO:0000313" key="11">
    <source>
        <dbReference type="EMBL" id="KAL0860527.1"/>
    </source>
</evidence>
<dbReference type="Pfam" id="PF00704">
    <property type="entry name" value="Glyco_hydro_18"/>
    <property type="match status" value="1"/>
</dbReference>
<keyword evidence="12" id="KW-1185">Reference proteome</keyword>
<feature type="signal peptide" evidence="8">
    <location>
        <begin position="1"/>
        <end position="18"/>
    </location>
</feature>
<proteinExistence type="inferred from homology"/>
<evidence type="ECO:0000313" key="12">
    <source>
        <dbReference type="Proteomes" id="UP001549920"/>
    </source>
</evidence>
<comment type="similarity">
    <text evidence="1">Belongs to the glycosyl hydrolase 18 family. Chitinase class II subfamily.</text>
</comment>
<keyword evidence="4" id="KW-1015">Disulfide bond</keyword>
<dbReference type="PROSITE" id="PS01095">
    <property type="entry name" value="GH18_1"/>
    <property type="match status" value="1"/>
</dbReference>
<evidence type="ECO:0000256" key="1">
    <source>
        <dbReference type="ARBA" id="ARBA00009121"/>
    </source>
</evidence>
<dbReference type="SUPFAM" id="SSF51445">
    <property type="entry name" value="(Trans)glycosidases"/>
    <property type="match status" value="1"/>
</dbReference>
<evidence type="ECO:0000256" key="4">
    <source>
        <dbReference type="ARBA" id="ARBA00023157"/>
    </source>
</evidence>
<evidence type="ECO:0000256" key="8">
    <source>
        <dbReference type="SAM" id="SignalP"/>
    </source>
</evidence>
<evidence type="ECO:0000256" key="2">
    <source>
        <dbReference type="ARBA" id="ARBA00022669"/>
    </source>
</evidence>
<dbReference type="PANTHER" id="PTHR11177">
    <property type="entry name" value="CHITINASE"/>
    <property type="match status" value="1"/>
</dbReference>
<evidence type="ECO:0008006" key="13">
    <source>
        <dbReference type="Google" id="ProtNLM"/>
    </source>
</evidence>
<dbReference type="SMART" id="SM00636">
    <property type="entry name" value="Glyco_18"/>
    <property type="match status" value="1"/>
</dbReference>
<dbReference type="InterPro" id="IPR050314">
    <property type="entry name" value="Glycosyl_Hydrlase_18"/>
</dbReference>
<name>A0ABR3H6X4_LOXSC</name>